<dbReference type="NCBIfam" id="NF003142">
    <property type="entry name" value="PRK04057.1"/>
    <property type="match status" value="1"/>
</dbReference>
<reference evidence="4 5" key="1">
    <citation type="submission" date="2017-04" db="EMBL/GenBank/DDBJ databases">
        <title>Draft Aigarchaeota genome from a New Zealand hot spring.</title>
        <authorList>
            <person name="Reysenbach A.-L."/>
            <person name="Donaho J.A."/>
            <person name="Gerhart J."/>
            <person name="Kelley J.F."/>
            <person name="Kouba K."/>
            <person name="Podar M."/>
            <person name="Stott M."/>
        </authorList>
    </citation>
    <scope>NUCLEOTIDE SEQUENCE [LARGE SCALE GENOMIC DNA]</scope>
    <source>
        <strain evidence="4">NZ13_MG1</strain>
    </source>
</reference>
<keyword evidence="1 3" id="KW-0689">Ribosomal protein</keyword>
<dbReference type="GO" id="GO:0006412">
    <property type="term" value="P:translation"/>
    <property type="evidence" value="ECO:0007669"/>
    <property type="project" value="UniProtKB-UniRule"/>
</dbReference>
<evidence type="ECO:0000313" key="4">
    <source>
        <dbReference type="EMBL" id="PUA31388.1"/>
    </source>
</evidence>
<dbReference type="SMART" id="SM01397">
    <property type="entry name" value="Ribosomal_S3Ae"/>
    <property type="match status" value="1"/>
</dbReference>
<dbReference type="EMBL" id="NDWU01000018">
    <property type="protein sequence ID" value="PUA31388.1"/>
    <property type="molecule type" value="Genomic_DNA"/>
</dbReference>
<dbReference type="GO" id="GO:0005840">
    <property type="term" value="C:ribosome"/>
    <property type="evidence" value="ECO:0007669"/>
    <property type="project" value="UniProtKB-KW"/>
</dbReference>
<comment type="similarity">
    <text evidence="3">Belongs to the eukaryotic ribosomal protein eS1 family.</text>
</comment>
<dbReference type="InterPro" id="IPR001593">
    <property type="entry name" value="Ribosomal_eS1"/>
</dbReference>
<dbReference type="Pfam" id="PF01015">
    <property type="entry name" value="Ribosomal_S3Ae"/>
    <property type="match status" value="1"/>
</dbReference>
<name>A0A2R7Y1M3_9ARCH</name>
<dbReference type="InterPro" id="IPR030838">
    <property type="entry name" value="Ribosomal_eS1_arc"/>
</dbReference>
<accession>A0A2R7Y1M3</accession>
<dbReference type="GO" id="GO:0003735">
    <property type="term" value="F:structural constituent of ribosome"/>
    <property type="evidence" value="ECO:0007669"/>
    <property type="project" value="InterPro"/>
</dbReference>
<dbReference type="GO" id="GO:1990904">
    <property type="term" value="C:ribonucleoprotein complex"/>
    <property type="evidence" value="ECO:0007669"/>
    <property type="project" value="UniProtKB-KW"/>
</dbReference>
<sequence>MSKKTGEKVKHLITVYSPPYFGGREIGTILASDPSRVVGRVIRTDLYQLTGDPSKHYLLIYFKIVGVEDSSASTIFYGHEYGREFLRSLVRRGSTKVDGIFDVTTKDGFHLRLTITAFTINRIRRGKERKIRHIMKEIVTKAGQSLTLEQFSQEMVLGKSASDIFNSAKKIALFRHVGVVKSKVLKIPEWVYSKERLEELAQGG</sequence>
<proteinExistence type="inferred from homology"/>
<organism evidence="4 5">
    <name type="scientific">Candidatus Terraquivivens tikiterensis</name>
    <dbReference type="NCBI Taxonomy" id="1980982"/>
    <lineage>
        <taxon>Archaea</taxon>
        <taxon>Nitrososphaerota</taxon>
        <taxon>Candidatus Wolframiiraptoraceae</taxon>
        <taxon>Candidatus Terraquivivens</taxon>
    </lineage>
</organism>
<dbReference type="Proteomes" id="UP000244066">
    <property type="component" value="Unassembled WGS sequence"/>
</dbReference>
<keyword evidence="2 3" id="KW-0687">Ribonucleoprotein</keyword>
<comment type="caution">
    <text evidence="4">The sequence shown here is derived from an EMBL/GenBank/DDBJ whole genome shotgun (WGS) entry which is preliminary data.</text>
</comment>
<evidence type="ECO:0000256" key="1">
    <source>
        <dbReference type="ARBA" id="ARBA00022980"/>
    </source>
</evidence>
<protein>
    <recommendedName>
        <fullName evidence="3">Small ribosomal subunit protein eS1</fullName>
    </recommendedName>
</protein>
<dbReference type="AlphaFoldDB" id="A0A2R7Y1M3"/>
<evidence type="ECO:0000256" key="3">
    <source>
        <dbReference type="HAMAP-Rule" id="MF_00359"/>
    </source>
</evidence>
<evidence type="ECO:0000256" key="2">
    <source>
        <dbReference type="ARBA" id="ARBA00023274"/>
    </source>
</evidence>
<evidence type="ECO:0000313" key="5">
    <source>
        <dbReference type="Proteomes" id="UP000244066"/>
    </source>
</evidence>
<dbReference type="HAMAP" id="MF_00359">
    <property type="entry name" value="Ribosomal_eS1"/>
    <property type="match status" value="1"/>
</dbReference>
<gene>
    <name evidence="3" type="primary">rps3ae</name>
    <name evidence="4" type="ORF">B9J98_06410</name>
</gene>